<sequence>MDGPVAPANALSPAASTASLITPVSAQVLVDYIVEALKVTLGATRRDLEAPGSLLDDTRYADTLQRCQRFASEPLVVMYVAKDLVEVQSENGEARDNVSASSVQNHIYTISAEISSSSTTVASLAILKRPQLLDAAIPLSSQLQLLNLPGAILLNSGAQGAVSPFEILHSVLHLALGPYFDAYTRQQESATSGQGKKYNEAEAKTGIPVTKKKIAELELSLLHLQQNVEIPELNLVLHPYIQHAIDEARAKGSRVSMDLISPDLLQDSSFLNNLQTTVNSWVKSIQSITKMSRDPESGTATQEINFWLSMEDALAGVEEQLRSDGVLLTLEVLKHAKRFLATVSFITDTGLKEANDTVQKYNQLMRDFPLDELLSATTLLKVKDATIQIFAHLNKKLRICPYPIRRALPLVEAISQDLDNQLHSLLSGRRLMHLEYHDFENLMEVADDIFKTWDEQIKEFTTLAREVTRRRSEKFLPIKIQARHANTQERLKYIRQFRYNHEQLQQTIQNVLGSKNEGSNALVGLEFSGSGDEVGDIDAVEEVARAFSVLRDVDVLDVSPEGTEVWVAAENAYNERTSRVENSIIARLRDRLATAKTASEMFRVFSKFNALFVRPKIRGAIQEYQTQLIESVKLDIAALHERFKQQYGHSEAHAMAQLHDLPPISGAIIWANQIERQLNQYMKRVEDVLGRDWVHYHEGQKLQAESAAFRKKLDTKPVFTSWLEDVHRRNLGINGRLFNITRNRAAGNTLELVVNFDHQVIALFKEVRNLLWLGYSVPHHINNLSKEAKRVYPYAVSLMETVRTYAQINRVIADMSEVSILLSGYQNDVHILVGKGIPLKWESFVHSYDLLSRQPQQTTYLPNGTIDYQGTAMTGRESRHVQFVRDFSAKVSLLQGKTQTLASIHETSEKALQELRTCPYDAESFKLRLESIQAAVDQLNLENYVNLSHWVGELNHKIETILLTRLQDAIMLWIEVFNGENQQGADADVFRKRISKITGPDEPTDKTSGPVLKHLIHEVIIRNQVIYLDPPLEYARASWFNQLHNWLAISCSLPKLKASRYELNIATTDAAEELFSELPSTCAGTLAEAYSTIEKKLSTVGSYVDEWLRFQSLWDLQSEQVYGVLGDNLSKWLQLLQEIRKTRSTFDTSEVSKSFGNLVVDYEQVQTKVNAKYDQWQHDILLKFANKLGNRMREAHAEIEKARKDLEGQTLEASSTAQAVSFITIVQQCKRKVKAWAPEVVLFQQGETTLQRQRYQFPSEWLYVDQIDGEWSALNEILGRKSKIVEEQSDALRAKIVAEDRIISDKIHVIIAEWNEDKPVSGTIAPEEASATLASFETRLTQVKSEAEMVAKAKEALDMAATVDKMIDTILEEVQDFKSVWSALSTIWTSLNELKETPWSSVVPRKIRQNLEDKVNMTKQMPSRMRQYAAFEHIQNVLRQFIKVNTLLSDMKGEAVRERHWAKIFKALKPGQRVYMSSLTLGMVWDLNLVASEPVIRDVIAQAQGEMALEEFLKQVRETWTSYMLDLVGYQNKCRLIRGWDDLFAKCSENLNSLQAMRHSPYYKEFEEEASGWEDKLNRIHVLFDIWIDVQRQWVYLEGVFTGNADIKHLLPMESARFQNINSEFFTVMKKVYKSPLILDVLNISGVQKSLERLADLLNKIQKALGEYLEKERVSFPRFYFVGDEDLLEIIGNSNDTVRIQKHFKKMFAGLSGLTLDDDGLILGFTSKEGEEVKLKKEISLVKTPRINDWLTALETNMKLTLAELFCEAYEEYKGIIGKETIDRDAFREYIAKYPAQIGVLGTQSVWTTLVQESLEAGGATLSQLYDTMVKVLEFLAETVLGDLDPIERKKCEHLITEFVHQRDTIQKLVDNAASSPDHHLWLLQMRFVFLPDQAEPINRLRIRMANAELEYGFEYLGVAERLVRTPLTDRCFLTLTQALCQRLGGSPYGPAGTGKTESVKALGVQLGRFTLVFCCDDTFDYHAMGRIFLGICQVGAWGCFDEFNRLEEKILSAVSQQVQNIQLGLRRLTDGLDPQIDLVGRKLNVHGNTGIFITMNPGYAGRSNLPDNLKKLFRSVAMSKPDKELIAEVMLYSQGFNQAKALSKQIVPFFDNCSGRLSKQAHYDFGLRALKSVLVSSGGLKRARLQKDGGIVSTDVKWEAQIILQSLRETIAPKLIRTDVEIMRDIEEVSFPGIEYVPGDLSALEDAIRKLAGEQNLVVSDTWMTKILQLYQIQSIHHGVMMVGNSGTGKSRSWKVLLQAMQMVEGVEGVSHIIDSKVMSKEALYGNLDSTTREWTDGLFTSTLRKIVDNLRGEDSKRHWIVFDGDVDPEWVENLNSVLDDNKLLTLPNGERLNLPPNVRIMFEVETLKYATLATVSRCGMVWYSEDTVTAKMMVSNYLKTLCAVPFEDLDEDNVAAGQLSQKALATQNQVAGILGSLLEHDNFINDTLEEASKYNHIMEFTEARVLNTLFSLLNKACRNCIEYNIQYSDFPLDEAQTESYISKKLLLALVWSFTGDCPLADRRTFGHYVAGLSTVDTPILEDLASLIDYDVSLPKAEWIRWQDQVPTIQINTHSVTQTDVVIPTLDTVRHEDVLYSWLAEHKPLLLCGPPGSGKTMTLFSALRKLPNMEVVGLNFSSATTPDLLVKTFEQYCEYRKTLNGVILSPTQIGRWLVVFCDEINLPAPDKYGTQRAISFIRQLVEQNGFWRTSDKTWVTLDRIQFVGACNPPTDAGRTPMGARFLRHAPLIMVDYPGELSLNQIYGTFNTAVLKIIPTLSGYSEALTKAMVQFYLESQQRFTPAIQPHYVYSPRELTRWVRGLYEALKPLETLSLEGLVRIWAHEALRLFEDRLVAEDERKWTADAVNRIALEHFPNIDEQKALGGPILFSNWLSKNYVPVDREQLRDFAKARLKTFCEEEVDVPLILFNDVLEHVLRIDRVFRQPQGHLILIGVSGSGKTTLARFVAWMNGLKVFQIKVHGKYSGEDFDDDLRDVLRRTGCKGEKICFIMDEANVLDSGFLERMNTLLANAEVPGLFEGDEYAALMTACKEGAQRQGLLLDSQEELYKWFTGQIIKNLHVVFTMNPPEGGLGSKAATSPALFNRCVLNWFGDWSDQAFYQVAMELTQSLDLDRADWKAAETIQVAYRDLPLPPSHREAVINAMVYVHYSLHRFNEKMFKTSGKKTFLTPRHFLDFVAQYVKLYTEKRDELEEQQRHLNVGLDKLKDTVDKVRDLRVSLASKKEELEKKTYEANEKLQKMVADQQETEQRRAASLEFQARLEIQEREVAERKQVVEADLARAEPAVIEAQRAVGSIKKQQLNEVRVMSNPPASVRLCMESVCTLLGHKVPTWKDVQGVIRRDDFIASIVGFDSEKNMTKKLRQKMQAEYLSKPNFTFEAINKASKACGPLVQWVEAQVSYSEILDRVGPLREEVQELEEKALETKAHAQAIVDTIRDLEASIGKYKEEYAELVSQTQTLKAEMATVQFKVDRSVKLLDSLSSERVRWEDGSNSFKTQIATLVGDVLLSAAFLAYSGLYDQTFRKAMLDDWIHHLHLAGIQYKEHNPVTEYLSTADERLTWQANALPVDELCTENAIILKRFNRYPLIIDPSGRVGEFLANQNKDRRLTVTSFLDASFTKQLESSLRFGNPILIQDAEHLDPILNHVLNKEYQKTGGRVLIQLGKQEIDFSPAFKIYLSTRDPSASFPPDICSRTTFVNFTVTKSSLQTQTLNQVLKFERPDVDQRRSNLMKLQGEFKLHLRQLEKRLLQALNESRGNILDDDRVIDTLETLKSEAADVAKKMVETDGVMGEVEQITQEYNIIAKACSAVFAIIEHLHYLNHFYQFSLKFFLDIFYTVLHDNKQLAAEKDHNARVQIILKSLFITTYQRTALGLLQKDRVTLAMLLAQVSPYKMDKSLIDRILDEGVRGVDCSAEPTRREEVEVQCRAMPIFRDRIDNVTDEQWEKFLTEEEGELFVPTMWDEALPELDKTLHALLLVKMFRLDRFVPAAENFVAAVFGKEMLDIAGDLGEIVKQVEETTPIALASSPGYDASYKVETLVDQTGNKCTYIAMGSNESPTLADNAVNNAATTGNWVLVKNVHLTPDYLQSLEKKLDTLRPHKNFRLFLSMETSPKIPVNLLRASRVLMYEQPAGVRANMKDSLSALSMRPSLKQPAEKARVYLLLSFLHAVVQERLRYVPNLGWKGFWEFNDSDYECCAYIIDTWVALTAGNRSNIAPTKLPWPILQTLITESYGGKIDNESDFKLLRSLVERIMTPAAFEDGYKLADTEVNPLLVPEGTEMRQFQGWVNRLPEREPPTYLGLPANAEKLLLVAHGSEMIKNLERVVSVMEEGESMVDEEPETGRIEEVNA</sequence>
<keyword evidence="15" id="KW-0206">Cytoskeleton</keyword>
<dbReference type="InterPro" id="IPR003593">
    <property type="entry name" value="AAA+_ATPase"/>
</dbReference>
<comment type="subunit">
    <text evidence="4">Consists of at least two heavy chains and a number of intermediate and light chains.</text>
</comment>
<dbReference type="GO" id="GO:0008569">
    <property type="term" value="F:minus-end-directed microtubule motor activity"/>
    <property type="evidence" value="ECO:0007669"/>
    <property type="project" value="InterPro"/>
</dbReference>
<feature type="domain" description="AAA+ ATPase" evidence="20">
    <location>
        <begin position="1945"/>
        <end position="2083"/>
    </location>
</feature>
<evidence type="ECO:0000256" key="15">
    <source>
        <dbReference type="ARBA" id="ARBA00023212"/>
    </source>
</evidence>
<dbReference type="FunFam" id="3.40.50.300:FF:000829">
    <property type="entry name" value="Dynein heavy chain, cytoplasmic"/>
    <property type="match status" value="1"/>
</dbReference>
<feature type="coiled-coil region" evidence="18">
    <location>
        <begin position="3206"/>
        <end position="3261"/>
    </location>
</feature>
<accession>A0A3N4HTI7</accession>
<dbReference type="GO" id="GO:0030286">
    <property type="term" value="C:dynein complex"/>
    <property type="evidence" value="ECO:0007669"/>
    <property type="project" value="UniProtKB-KW"/>
</dbReference>
<dbReference type="FunFam" id="3.40.50.300:FF:000122">
    <property type="entry name" value="Cytoplasmic dynein 1 heavy chain"/>
    <property type="match status" value="1"/>
</dbReference>
<comment type="subcellular location">
    <subcellularLocation>
        <location evidence="2">Cell projection</location>
        <location evidence="2">Cilium membrane</location>
        <topology evidence="2">Peripheral membrane protein</topology>
        <orientation evidence="2">Cytoplasmic side</orientation>
    </subcellularLocation>
    <subcellularLocation>
        <location evidence="1">Cytoplasm</location>
        <location evidence="1">Cytoskeleton</location>
    </subcellularLocation>
</comment>
<dbReference type="Pfam" id="PF03028">
    <property type="entry name" value="Dynein_heavy"/>
    <property type="match status" value="1"/>
</dbReference>
<evidence type="ECO:0000256" key="19">
    <source>
        <dbReference type="SAM" id="MobiDB-lite"/>
    </source>
</evidence>
<dbReference type="InterPro" id="IPR013594">
    <property type="entry name" value="Dynein_heavy_tail"/>
</dbReference>
<name>A0A3N4HTI7_ASCIM</name>
<proteinExistence type="inferred from homology"/>
<dbReference type="Pfam" id="PF18198">
    <property type="entry name" value="AAA_lid_11"/>
    <property type="match status" value="1"/>
</dbReference>
<keyword evidence="13" id="KW-0969">Cilium</keyword>
<dbReference type="Gene3D" id="1.20.920.30">
    <property type="match status" value="1"/>
</dbReference>
<feature type="domain" description="AAA+ ATPase" evidence="20">
    <location>
        <begin position="2602"/>
        <end position="2756"/>
    </location>
</feature>
<feature type="region of interest" description="Disordered" evidence="19">
    <location>
        <begin position="4348"/>
        <end position="4367"/>
    </location>
</feature>
<dbReference type="FunFam" id="1.10.8.710:FF:000001">
    <property type="entry name" value="Dynein axonemal heavy chain 2"/>
    <property type="match status" value="1"/>
</dbReference>
<dbReference type="Pfam" id="PF08385">
    <property type="entry name" value="DHC_N1"/>
    <property type="match status" value="1"/>
</dbReference>
<evidence type="ECO:0000256" key="9">
    <source>
        <dbReference type="ARBA" id="ARBA00022741"/>
    </source>
</evidence>
<evidence type="ECO:0000256" key="13">
    <source>
        <dbReference type="ARBA" id="ARBA00023069"/>
    </source>
</evidence>
<keyword evidence="6" id="KW-0963">Cytoplasm</keyword>
<keyword evidence="12 18" id="KW-0175">Coiled coil</keyword>
<dbReference type="InterPro" id="IPR041466">
    <property type="entry name" value="Dynein_AAA5_ext"/>
</dbReference>
<dbReference type="Pfam" id="PF12774">
    <property type="entry name" value="AAA_6"/>
    <property type="match status" value="1"/>
</dbReference>
<dbReference type="FunFam" id="1.10.8.1220:FF:000004">
    <property type="entry name" value="Dynein heavy chain, cytoplasmic"/>
    <property type="match status" value="1"/>
</dbReference>
<dbReference type="FunFam" id="3.40.50.300:FF:000071">
    <property type="entry name" value="Cytoplasmic dynein heavy chain 1"/>
    <property type="match status" value="1"/>
</dbReference>
<dbReference type="Gene3D" id="3.40.50.300">
    <property type="entry name" value="P-loop containing nucleotide triphosphate hydrolases"/>
    <property type="match status" value="5"/>
</dbReference>
<dbReference type="InterPro" id="IPR042219">
    <property type="entry name" value="AAA_lid_11_sf"/>
</dbReference>
<dbReference type="InterPro" id="IPR004273">
    <property type="entry name" value="Dynein_heavy_D6_P-loop"/>
</dbReference>
<keyword evidence="8" id="KW-0677">Repeat</keyword>
<evidence type="ECO:0000256" key="4">
    <source>
        <dbReference type="ARBA" id="ARBA00011655"/>
    </source>
</evidence>
<dbReference type="Pfam" id="PF12775">
    <property type="entry name" value="AAA_7"/>
    <property type="match status" value="1"/>
</dbReference>
<dbReference type="CDD" id="cd00009">
    <property type="entry name" value="AAA"/>
    <property type="match status" value="2"/>
</dbReference>
<protein>
    <recommendedName>
        <fullName evidence="5">Dynein heavy chain, cytoplasmic</fullName>
    </recommendedName>
    <alternativeName>
        <fullName evidence="17">Dynein heavy chain, cytosolic</fullName>
    </alternativeName>
</protein>
<dbReference type="GO" id="GO:0045505">
    <property type="term" value="F:dynein intermediate chain binding"/>
    <property type="evidence" value="ECO:0007669"/>
    <property type="project" value="InterPro"/>
</dbReference>
<feature type="coiled-coil region" evidence="18">
    <location>
        <begin position="1185"/>
        <end position="1212"/>
    </location>
</feature>
<feature type="coiled-coil region" evidence="18">
    <location>
        <begin position="3453"/>
        <end position="3480"/>
    </location>
</feature>
<dbReference type="InterPro" id="IPR042228">
    <property type="entry name" value="Dynein_linker_3"/>
</dbReference>
<keyword evidence="16" id="KW-0966">Cell projection</keyword>
<dbReference type="Gene3D" id="1.10.8.710">
    <property type="match status" value="1"/>
</dbReference>
<dbReference type="SUPFAM" id="SSF52540">
    <property type="entry name" value="P-loop containing nucleoside triphosphate hydrolases"/>
    <property type="match status" value="4"/>
</dbReference>
<evidence type="ECO:0000313" key="22">
    <source>
        <dbReference type="Proteomes" id="UP000275078"/>
    </source>
</evidence>
<evidence type="ECO:0000256" key="3">
    <source>
        <dbReference type="ARBA" id="ARBA00008887"/>
    </source>
</evidence>
<dbReference type="FunFam" id="1.10.287.2620:FF:000001">
    <property type="entry name" value="Cytoplasmic dynein heavy chain 1"/>
    <property type="match status" value="1"/>
</dbReference>
<dbReference type="Pfam" id="PF12777">
    <property type="entry name" value="MT"/>
    <property type="match status" value="1"/>
</dbReference>
<keyword evidence="7" id="KW-0493">Microtubule</keyword>
<dbReference type="InterPro" id="IPR013602">
    <property type="entry name" value="Dynein_heavy_linker"/>
</dbReference>
<dbReference type="InterPro" id="IPR027417">
    <property type="entry name" value="P-loop_NTPase"/>
</dbReference>
<dbReference type="FunFam" id="3.20.180.20:FF:000002">
    <property type="entry name" value="Cytoplasmic dynein heavy chain 1"/>
    <property type="match status" value="1"/>
</dbReference>
<keyword evidence="9" id="KW-0547">Nucleotide-binding</keyword>
<evidence type="ECO:0000256" key="1">
    <source>
        <dbReference type="ARBA" id="ARBA00004245"/>
    </source>
</evidence>
<feature type="compositionally biased region" description="Basic and acidic residues" evidence="19">
    <location>
        <begin position="4358"/>
        <end position="4367"/>
    </location>
</feature>
<dbReference type="EMBL" id="ML119733">
    <property type="protein sequence ID" value="RPA76999.1"/>
    <property type="molecule type" value="Genomic_DNA"/>
</dbReference>
<dbReference type="GO" id="GO:0005524">
    <property type="term" value="F:ATP binding"/>
    <property type="evidence" value="ECO:0007669"/>
    <property type="project" value="UniProtKB-KW"/>
</dbReference>
<dbReference type="GO" id="GO:0005874">
    <property type="term" value="C:microtubule"/>
    <property type="evidence" value="ECO:0007669"/>
    <property type="project" value="UniProtKB-KW"/>
</dbReference>
<dbReference type="FunFam" id="1.10.472.130:FF:000007">
    <property type="entry name" value="Dynein heavy chain, cytoplasmic"/>
    <property type="match status" value="1"/>
</dbReference>
<evidence type="ECO:0000256" key="8">
    <source>
        <dbReference type="ARBA" id="ARBA00022737"/>
    </source>
</evidence>
<reference evidence="21 22" key="1">
    <citation type="journal article" date="2018" name="Nat. Ecol. Evol.">
        <title>Pezizomycetes genomes reveal the molecular basis of ectomycorrhizal truffle lifestyle.</title>
        <authorList>
            <person name="Murat C."/>
            <person name="Payen T."/>
            <person name="Noel B."/>
            <person name="Kuo A."/>
            <person name="Morin E."/>
            <person name="Chen J."/>
            <person name="Kohler A."/>
            <person name="Krizsan K."/>
            <person name="Balestrini R."/>
            <person name="Da Silva C."/>
            <person name="Montanini B."/>
            <person name="Hainaut M."/>
            <person name="Levati E."/>
            <person name="Barry K.W."/>
            <person name="Belfiori B."/>
            <person name="Cichocki N."/>
            <person name="Clum A."/>
            <person name="Dockter R.B."/>
            <person name="Fauchery L."/>
            <person name="Guy J."/>
            <person name="Iotti M."/>
            <person name="Le Tacon F."/>
            <person name="Lindquist E.A."/>
            <person name="Lipzen A."/>
            <person name="Malagnac F."/>
            <person name="Mello A."/>
            <person name="Molinier V."/>
            <person name="Miyauchi S."/>
            <person name="Poulain J."/>
            <person name="Riccioni C."/>
            <person name="Rubini A."/>
            <person name="Sitrit Y."/>
            <person name="Splivallo R."/>
            <person name="Traeger S."/>
            <person name="Wang M."/>
            <person name="Zifcakova L."/>
            <person name="Wipf D."/>
            <person name="Zambonelli A."/>
            <person name="Paolocci F."/>
            <person name="Nowrousian M."/>
            <person name="Ottonello S."/>
            <person name="Baldrian P."/>
            <person name="Spatafora J.W."/>
            <person name="Henrissat B."/>
            <person name="Nagy L.G."/>
            <person name="Aury J.M."/>
            <person name="Wincker P."/>
            <person name="Grigoriev I.V."/>
            <person name="Bonfante P."/>
            <person name="Martin F.M."/>
        </authorList>
    </citation>
    <scope>NUCLEOTIDE SEQUENCE [LARGE SCALE GENOMIC DNA]</scope>
    <source>
        <strain evidence="21 22">RN42</strain>
    </source>
</reference>
<dbReference type="Gene3D" id="3.20.180.20">
    <property type="entry name" value="Dynein heavy chain, N-terminal domain 2"/>
    <property type="match status" value="1"/>
</dbReference>
<dbReference type="Gene3D" id="1.20.58.1120">
    <property type="match status" value="1"/>
</dbReference>
<dbReference type="InterPro" id="IPR043157">
    <property type="entry name" value="Dynein_AAA1S"/>
</dbReference>
<dbReference type="InterPro" id="IPR054354">
    <property type="entry name" value="DYNC2H1-like_lid"/>
</dbReference>
<dbReference type="InterPro" id="IPR026983">
    <property type="entry name" value="DHC"/>
</dbReference>
<dbReference type="InterPro" id="IPR035706">
    <property type="entry name" value="AAA_9"/>
</dbReference>
<keyword evidence="14" id="KW-0505">Motor protein</keyword>
<evidence type="ECO:0000256" key="14">
    <source>
        <dbReference type="ARBA" id="ARBA00023175"/>
    </source>
</evidence>
<dbReference type="PANTHER" id="PTHR46532:SF4">
    <property type="entry name" value="AAA+ ATPASE DOMAIN-CONTAINING PROTEIN"/>
    <property type="match status" value="1"/>
</dbReference>
<dbReference type="PANTHER" id="PTHR46532">
    <property type="entry name" value="MALE FERTILITY FACTOR KL5"/>
    <property type="match status" value="1"/>
</dbReference>
<comment type="similarity">
    <text evidence="3">Belongs to the dynein heavy chain family.</text>
</comment>
<dbReference type="GO" id="GO:0072384">
    <property type="term" value="P:organelle transport along microtubule"/>
    <property type="evidence" value="ECO:0007669"/>
    <property type="project" value="UniProtKB-ARBA"/>
</dbReference>
<dbReference type="Pfam" id="PF22597">
    <property type="entry name" value="DYN_lid"/>
    <property type="match status" value="1"/>
</dbReference>
<dbReference type="Gene3D" id="1.20.140.100">
    <property type="entry name" value="Dynein heavy chain, N-terminal domain 2"/>
    <property type="match status" value="1"/>
</dbReference>
<dbReference type="InterPro" id="IPR035699">
    <property type="entry name" value="AAA_6"/>
</dbReference>
<dbReference type="FunFam" id="1.20.58.1120:FF:000013">
    <property type="entry name" value="Dynein heavy chain-like protein"/>
    <property type="match status" value="1"/>
</dbReference>
<evidence type="ECO:0000259" key="20">
    <source>
        <dbReference type="SMART" id="SM00382"/>
    </source>
</evidence>
<evidence type="ECO:0000256" key="2">
    <source>
        <dbReference type="ARBA" id="ARBA00004522"/>
    </source>
</evidence>
<dbReference type="FunFam" id="3.40.50.300:FF:000517">
    <property type="entry name" value="Cytoplasmic dynein heavy chain 1"/>
    <property type="match status" value="1"/>
</dbReference>
<dbReference type="FunFam" id="1.20.920.30:FF:000001">
    <property type="entry name" value="Cytoplasmic dynein heavy chain 1"/>
    <property type="match status" value="1"/>
</dbReference>
<evidence type="ECO:0000256" key="6">
    <source>
        <dbReference type="ARBA" id="ARBA00022490"/>
    </source>
</evidence>
<dbReference type="GO" id="GO:0051959">
    <property type="term" value="F:dynein light intermediate chain binding"/>
    <property type="evidence" value="ECO:0007669"/>
    <property type="project" value="InterPro"/>
</dbReference>
<evidence type="ECO:0000256" key="5">
    <source>
        <dbReference type="ARBA" id="ARBA00022197"/>
    </source>
</evidence>
<dbReference type="Gene3D" id="6.10.140.1060">
    <property type="match status" value="1"/>
</dbReference>
<dbReference type="GO" id="GO:0007097">
    <property type="term" value="P:nuclear migration"/>
    <property type="evidence" value="ECO:0007669"/>
    <property type="project" value="UniProtKB-ARBA"/>
</dbReference>
<keyword evidence="11" id="KW-0243">Dynein</keyword>
<dbReference type="Pfam" id="PF12780">
    <property type="entry name" value="AAA_8"/>
    <property type="match status" value="1"/>
</dbReference>
<evidence type="ECO:0000256" key="12">
    <source>
        <dbReference type="ARBA" id="ARBA00023054"/>
    </source>
</evidence>
<evidence type="ECO:0000256" key="17">
    <source>
        <dbReference type="ARBA" id="ARBA00033439"/>
    </source>
</evidence>
<keyword evidence="10" id="KW-0067">ATP-binding</keyword>
<dbReference type="FunFam" id="1.20.920.20:FF:000002">
    <property type="entry name" value="Cytoplasmic dynein 1 heavy chain"/>
    <property type="match status" value="1"/>
</dbReference>
<organism evidence="21 22">
    <name type="scientific">Ascobolus immersus RN42</name>
    <dbReference type="NCBI Taxonomy" id="1160509"/>
    <lineage>
        <taxon>Eukaryota</taxon>
        <taxon>Fungi</taxon>
        <taxon>Dikarya</taxon>
        <taxon>Ascomycota</taxon>
        <taxon>Pezizomycotina</taxon>
        <taxon>Pezizomycetes</taxon>
        <taxon>Pezizales</taxon>
        <taxon>Ascobolaceae</taxon>
        <taxon>Ascobolus</taxon>
    </lineage>
</organism>
<evidence type="ECO:0000256" key="7">
    <source>
        <dbReference type="ARBA" id="ARBA00022701"/>
    </source>
</evidence>
<dbReference type="Pfam" id="PF08393">
    <property type="entry name" value="DHC_N2"/>
    <property type="match status" value="1"/>
</dbReference>
<evidence type="ECO:0000256" key="16">
    <source>
        <dbReference type="ARBA" id="ARBA00023273"/>
    </source>
</evidence>
<evidence type="ECO:0000256" key="11">
    <source>
        <dbReference type="ARBA" id="ARBA00023017"/>
    </source>
</evidence>
<dbReference type="InterPro" id="IPR024743">
    <property type="entry name" value="Dynein_HC_stalk"/>
</dbReference>
<dbReference type="GO" id="GO:0008104">
    <property type="term" value="P:intracellular protein localization"/>
    <property type="evidence" value="ECO:0007669"/>
    <property type="project" value="UniProtKB-ARBA"/>
</dbReference>
<dbReference type="Gene3D" id="1.10.8.720">
    <property type="entry name" value="Region D6 of dynein motor"/>
    <property type="match status" value="1"/>
</dbReference>
<dbReference type="Gene3D" id="1.10.287.2620">
    <property type="match status" value="1"/>
</dbReference>
<dbReference type="InterPro" id="IPR042222">
    <property type="entry name" value="Dynein_2_N"/>
</dbReference>
<dbReference type="Gene3D" id="1.10.8.1220">
    <property type="match status" value="1"/>
</dbReference>
<dbReference type="OrthoDB" id="447173at2759"/>
<gene>
    <name evidence="21" type="ORF">BJ508DRAFT_417322</name>
</gene>
<feature type="compositionally biased region" description="Acidic residues" evidence="19">
    <location>
        <begin position="4348"/>
        <end position="4357"/>
    </location>
</feature>
<dbReference type="InterPro" id="IPR024317">
    <property type="entry name" value="Dynein_heavy_chain_D4_dom"/>
</dbReference>
<evidence type="ECO:0000313" key="21">
    <source>
        <dbReference type="EMBL" id="RPA76999.1"/>
    </source>
</evidence>
<dbReference type="Proteomes" id="UP000275078">
    <property type="component" value="Unassembled WGS sequence"/>
</dbReference>
<evidence type="ECO:0000256" key="10">
    <source>
        <dbReference type="ARBA" id="ARBA00022840"/>
    </source>
</evidence>
<dbReference type="Pfam" id="PF12781">
    <property type="entry name" value="AAA_9"/>
    <property type="match status" value="1"/>
</dbReference>
<dbReference type="Gene3D" id="1.10.472.130">
    <property type="match status" value="1"/>
</dbReference>
<dbReference type="Pfam" id="PF17852">
    <property type="entry name" value="Dynein_AAA_lid"/>
    <property type="match status" value="1"/>
</dbReference>
<dbReference type="FunFam" id="1.10.8.720:FF:000003">
    <property type="entry name" value="Cytoplasmic dynein heavy chain 2"/>
    <property type="match status" value="1"/>
</dbReference>
<evidence type="ECO:0000256" key="18">
    <source>
        <dbReference type="SAM" id="Coils"/>
    </source>
</evidence>
<keyword evidence="22" id="KW-1185">Reference proteome</keyword>
<dbReference type="FunFam" id="1.20.140.100:FF:000002">
    <property type="entry name" value="Cytoplasmic dynein heavy chain 1"/>
    <property type="match status" value="1"/>
</dbReference>
<dbReference type="Gene3D" id="1.20.920.20">
    <property type="match status" value="1"/>
</dbReference>
<dbReference type="STRING" id="1160509.A0A3N4HTI7"/>
<dbReference type="SMART" id="SM00382">
    <property type="entry name" value="AAA"/>
    <property type="match status" value="3"/>
</dbReference>
<dbReference type="InterPro" id="IPR041658">
    <property type="entry name" value="AAA_lid_11"/>
</dbReference>
<feature type="domain" description="AAA+ ATPase" evidence="20">
    <location>
        <begin position="2944"/>
        <end position="3110"/>
    </location>
</feature>